<dbReference type="PANTHER" id="PTHR13779">
    <property type="entry name" value="WERNER HELICASE-INTERACTING PROTEIN 1 FAMILY MEMBER"/>
    <property type="match status" value="1"/>
</dbReference>
<dbReference type="GO" id="GO:0017116">
    <property type="term" value="F:single-stranded DNA helicase activity"/>
    <property type="evidence" value="ECO:0007669"/>
    <property type="project" value="TreeGrafter"/>
</dbReference>
<dbReference type="FunFam" id="1.20.272.10:FF:000001">
    <property type="entry name" value="Putative AAA family ATPase"/>
    <property type="match status" value="1"/>
</dbReference>
<dbReference type="InterPro" id="IPR021886">
    <property type="entry name" value="MgsA_C"/>
</dbReference>
<dbReference type="SUPFAM" id="SSF48019">
    <property type="entry name" value="post-AAA+ oligomerization domain-like"/>
    <property type="match status" value="1"/>
</dbReference>
<comment type="caution">
    <text evidence="4">The sequence shown here is derived from an EMBL/GenBank/DDBJ whole genome shotgun (WGS) entry which is preliminary data.</text>
</comment>
<dbReference type="Pfam" id="PF12002">
    <property type="entry name" value="MgsA_C"/>
    <property type="match status" value="1"/>
</dbReference>
<dbReference type="Gene3D" id="1.10.3710.10">
    <property type="entry name" value="DNA polymerase III clamp loader subunits, C-terminal domain"/>
    <property type="match status" value="1"/>
</dbReference>
<gene>
    <name evidence="4" type="ORF">IAB59_04345</name>
</gene>
<dbReference type="GO" id="GO:0008047">
    <property type="term" value="F:enzyme activator activity"/>
    <property type="evidence" value="ECO:0007669"/>
    <property type="project" value="TreeGrafter"/>
</dbReference>
<dbReference type="InterPro" id="IPR051314">
    <property type="entry name" value="AAA_ATPase_RarA/MGS1/WRNIP1"/>
</dbReference>
<dbReference type="InterPro" id="IPR003593">
    <property type="entry name" value="AAA+_ATPase"/>
</dbReference>
<reference evidence="4" key="2">
    <citation type="journal article" date="2021" name="PeerJ">
        <title>Extensive microbial diversity within the chicken gut microbiome revealed by metagenomics and culture.</title>
        <authorList>
            <person name="Gilroy R."/>
            <person name="Ravi A."/>
            <person name="Getino M."/>
            <person name="Pursley I."/>
            <person name="Horton D.L."/>
            <person name="Alikhan N.F."/>
            <person name="Baker D."/>
            <person name="Gharbi K."/>
            <person name="Hall N."/>
            <person name="Watson M."/>
            <person name="Adriaenssens E.M."/>
            <person name="Foster-Nyarko E."/>
            <person name="Jarju S."/>
            <person name="Secka A."/>
            <person name="Antonio M."/>
            <person name="Oren A."/>
            <person name="Chaudhuri R.R."/>
            <person name="La Ragione R."/>
            <person name="Hildebrand F."/>
            <person name="Pallen M.J."/>
        </authorList>
    </citation>
    <scope>NUCLEOTIDE SEQUENCE</scope>
    <source>
        <strain evidence="4">CHK195-26880</strain>
    </source>
</reference>
<dbReference type="SUPFAM" id="SSF52540">
    <property type="entry name" value="P-loop containing nucleoside triphosphate hydrolases"/>
    <property type="match status" value="1"/>
</dbReference>
<keyword evidence="2" id="KW-0067">ATP-binding</keyword>
<dbReference type="GO" id="GO:0006310">
    <property type="term" value="P:DNA recombination"/>
    <property type="evidence" value="ECO:0007669"/>
    <property type="project" value="InterPro"/>
</dbReference>
<dbReference type="InterPro" id="IPR027417">
    <property type="entry name" value="P-loop_NTPase"/>
</dbReference>
<evidence type="ECO:0000259" key="3">
    <source>
        <dbReference type="SMART" id="SM00382"/>
    </source>
</evidence>
<evidence type="ECO:0000256" key="2">
    <source>
        <dbReference type="ARBA" id="ARBA00022840"/>
    </source>
</evidence>
<dbReference type="Gene3D" id="1.10.8.60">
    <property type="match status" value="1"/>
</dbReference>
<dbReference type="GO" id="GO:0000731">
    <property type="term" value="P:DNA synthesis involved in DNA repair"/>
    <property type="evidence" value="ECO:0007669"/>
    <property type="project" value="TreeGrafter"/>
</dbReference>
<evidence type="ECO:0000256" key="1">
    <source>
        <dbReference type="ARBA" id="ARBA00022741"/>
    </source>
</evidence>
<dbReference type="GO" id="GO:0005524">
    <property type="term" value="F:ATP binding"/>
    <property type="evidence" value="ECO:0007669"/>
    <property type="project" value="UniProtKB-KW"/>
</dbReference>
<dbReference type="SMART" id="SM00382">
    <property type="entry name" value="AAA"/>
    <property type="match status" value="1"/>
</dbReference>
<evidence type="ECO:0000313" key="4">
    <source>
        <dbReference type="EMBL" id="HIT37692.1"/>
    </source>
</evidence>
<sequence length="404" mass="45421">MDKPLALKLAPTTLSEVIGQKHLVGEDKILSNLVKNKKLFSMILYGKPGIGKTSIANAIINDLGVRHRFLNATVNSKKDLDIVIEEAKMYDGIVLIMDEIHRLNKDKQDILLPCLESGLITLIGMTTSNPYHSINPAIRSRCQLFELKELETSDIVEGLKKAVSSPYLPNIKIEDNAINYIARVSGNDLRYAYNLLEISYYSTNDFKVDLEVVKKINSKPVFYADKDGDAYYDMLSAFQKSIRGSDVDASLHYLARLITIGDLDSIFRRMAVIAYEDIGLANPSIGPRVMAAIEAAKLVGLPEARIPLGTIVTEMALSPKSNTAHIALDEALSDIEKGNVGDVPKHLKNPSDTYKYPHDYKNAFVKQQYLPDKLKNKKYYHPKDLGYEHKLKEIYLYLEKQKKE</sequence>
<accession>A0A9D1KCT4</accession>
<dbReference type="Pfam" id="PF16193">
    <property type="entry name" value="AAA_assoc_2"/>
    <property type="match status" value="1"/>
</dbReference>
<dbReference type="GO" id="GO:0006261">
    <property type="term" value="P:DNA-templated DNA replication"/>
    <property type="evidence" value="ECO:0007669"/>
    <property type="project" value="TreeGrafter"/>
</dbReference>
<protein>
    <submittedName>
        <fullName evidence="4">Replication-associated recombination protein A</fullName>
    </submittedName>
</protein>
<dbReference type="CDD" id="cd00009">
    <property type="entry name" value="AAA"/>
    <property type="match status" value="1"/>
</dbReference>
<evidence type="ECO:0000313" key="5">
    <source>
        <dbReference type="Proteomes" id="UP000886833"/>
    </source>
</evidence>
<dbReference type="InterPro" id="IPR032423">
    <property type="entry name" value="AAA_assoc_2"/>
</dbReference>
<name>A0A9D1KCT4_9FIRM</name>
<dbReference type="GO" id="GO:0003677">
    <property type="term" value="F:DNA binding"/>
    <property type="evidence" value="ECO:0007669"/>
    <property type="project" value="InterPro"/>
</dbReference>
<dbReference type="Gene3D" id="1.20.272.10">
    <property type="match status" value="1"/>
</dbReference>
<dbReference type="Gene3D" id="3.40.50.300">
    <property type="entry name" value="P-loop containing nucleotide triphosphate hydrolases"/>
    <property type="match status" value="1"/>
</dbReference>
<feature type="domain" description="AAA+ ATPase" evidence="3">
    <location>
        <begin position="38"/>
        <end position="150"/>
    </location>
</feature>
<dbReference type="PANTHER" id="PTHR13779:SF7">
    <property type="entry name" value="ATPASE WRNIP1"/>
    <property type="match status" value="1"/>
</dbReference>
<dbReference type="Proteomes" id="UP000886833">
    <property type="component" value="Unassembled WGS sequence"/>
</dbReference>
<proteinExistence type="predicted"/>
<dbReference type="InterPro" id="IPR008824">
    <property type="entry name" value="RuvB-like_N"/>
</dbReference>
<dbReference type="AlphaFoldDB" id="A0A9D1KCT4"/>
<dbReference type="Pfam" id="PF05496">
    <property type="entry name" value="RuvB_N"/>
    <property type="match status" value="1"/>
</dbReference>
<dbReference type="InterPro" id="IPR008921">
    <property type="entry name" value="DNA_pol3_clamp-load_cplx_C"/>
</dbReference>
<dbReference type="EMBL" id="DVKQ01000057">
    <property type="protein sequence ID" value="HIT37692.1"/>
    <property type="molecule type" value="Genomic_DNA"/>
</dbReference>
<dbReference type="GO" id="GO:0009378">
    <property type="term" value="F:four-way junction helicase activity"/>
    <property type="evidence" value="ECO:0007669"/>
    <property type="project" value="InterPro"/>
</dbReference>
<dbReference type="CDD" id="cd18139">
    <property type="entry name" value="HLD_clamp_RarA"/>
    <property type="match status" value="1"/>
</dbReference>
<organism evidence="4 5">
    <name type="scientific">Candidatus Onthousia faecipullorum</name>
    <dbReference type="NCBI Taxonomy" id="2840887"/>
    <lineage>
        <taxon>Bacteria</taxon>
        <taxon>Bacillati</taxon>
        <taxon>Bacillota</taxon>
        <taxon>Bacilli</taxon>
        <taxon>Candidatus Onthousia</taxon>
    </lineage>
</organism>
<keyword evidence="1" id="KW-0547">Nucleotide-binding</keyword>
<reference evidence="4" key="1">
    <citation type="submission" date="2020-10" db="EMBL/GenBank/DDBJ databases">
        <authorList>
            <person name="Gilroy R."/>
        </authorList>
    </citation>
    <scope>NUCLEOTIDE SEQUENCE</scope>
    <source>
        <strain evidence="4">CHK195-26880</strain>
    </source>
</reference>